<organism evidence="2">
    <name type="scientific">Ignisphaera aggregans</name>
    <dbReference type="NCBI Taxonomy" id="334771"/>
    <lineage>
        <taxon>Archaea</taxon>
        <taxon>Thermoproteota</taxon>
        <taxon>Thermoprotei</taxon>
        <taxon>Desulfurococcales</taxon>
        <taxon>Desulfurococcaceae</taxon>
        <taxon>Ignisphaera</taxon>
    </lineage>
</organism>
<name>A0A7J3QGY7_9CREN</name>
<protein>
    <submittedName>
        <fullName evidence="2">Uncharacterized protein</fullName>
    </submittedName>
</protein>
<keyword evidence="1" id="KW-1133">Transmembrane helix</keyword>
<proteinExistence type="predicted"/>
<sequence>MFNRLLSFTGLSETLAIFILIGFAIVFAISFSFYFKSIYIQQNELAVLLRSIDYEKLNYVVRMLYRDDRYVTFLFRRLDGVAKPFVIFIDDGSSYLRCSSIVSVNGGYKSVLQPIDLSEINVASSSGVYSYKYYAKTMNYPLNDNVELCTIYPTSNNVIATIQFDRPIRQGYSKTVFSSVDRDWRLFGTIIFKVSYLINPATPHITVNGQPYRLRVGDIVRIDIDTKTSQLILSQEGQIIWIESLKTSQSTIAINNLLIATNADIEMAPDIVAVDASSIDISLSIEISSTKAGFTRLTYGDEDIVNGNSNEYIKVVGWTFDASQPLSIELTSQNLNAEGIAYAIYMGYSYKPQLLRIHIATILNNIIYLLDTYELNLD</sequence>
<feature type="transmembrane region" description="Helical" evidence="1">
    <location>
        <begin position="15"/>
        <end position="35"/>
    </location>
</feature>
<comment type="caution">
    <text evidence="2">The sequence shown here is derived from an EMBL/GenBank/DDBJ whole genome shotgun (WGS) entry which is preliminary data.</text>
</comment>
<keyword evidence="1" id="KW-0812">Transmembrane</keyword>
<reference evidence="2" key="1">
    <citation type="journal article" date="2020" name="mSystems">
        <title>Genome- and Community-Level Interaction Insights into Carbon Utilization and Element Cycling Functions of Hydrothermarchaeota in Hydrothermal Sediment.</title>
        <authorList>
            <person name="Zhou Z."/>
            <person name="Liu Y."/>
            <person name="Xu W."/>
            <person name="Pan J."/>
            <person name="Luo Z.H."/>
            <person name="Li M."/>
        </authorList>
    </citation>
    <scope>NUCLEOTIDE SEQUENCE [LARGE SCALE GENOMIC DNA]</scope>
    <source>
        <strain evidence="2">SpSt-721</strain>
    </source>
</reference>
<evidence type="ECO:0000256" key="1">
    <source>
        <dbReference type="SAM" id="Phobius"/>
    </source>
</evidence>
<dbReference type="EMBL" id="DTET01000253">
    <property type="protein sequence ID" value="HGV67111.1"/>
    <property type="molecule type" value="Genomic_DNA"/>
</dbReference>
<dbReference type="AlphaFoldDB" id="A0A7J3QGY7"/>
<keyword evidence="1" id="KW-0472">Membrane</keyword>
<gene>
    <name evidence="2" type="ORF">ENV02_04780</name>
</gene>
<evidence type="ECO:0000313" key="2">
    <source>
        <dbReference type="EMBL" id="HGV67111.1"/>
    </source>
</evidence>
<accession>A0A7J3QGY7</accession>